<keyword evidence="4 14" id="KW-0732">Signal</keyword>
<comment type="subcellular location">
    <subcellularLocation>
        <location evidence="1">Cell membrane</location>
        <topology evidence="1">Lipid-anchor</topology>
        <topology evidence="1">GPI-anchor</topology>
    </subcellularLocation>
</comment>
<dbReference type="AlphaFoldDB" id="A0A8C5FH59"/>
<dbReference type="SUPFAM" id="SSF48726">
    <property type="entry name" value="Immunoglobulin"/>
    <property type="match status" value="3"/>
</dbReference>
<dbReference type="OMA" id="HIPHTYL"/>
<feature type="domain" description="Ig-like" evidence="15">
    <location>
        <begin position="225"/>
        <end position="312"/>
    </location>
</feature>
<dbReference type="InterPro" id="IPR007110">
    <property type="entry name" value="Ig-like_dom"/>
</dbReference>
<keyword evidence="8" id="KW-1015">Disulfide bond</keyword>
<dbReference type="InterPro" id="IPR050876">
    <property type="entry name" value="IgLON_domain"/>
</dbReference>
<evidence type="ECO:0000259" key="15">
    <source>
        <dbReference type="PROSITE" id="PS50835"/>
    </source>
</evidence>
<comment type="similarity">
    <text evidence="12">Belongs to the immunoglobulin superfamily. IgLON family.</text>
</comment>
<dbReference type="GO" id="GO:0042802">
    <property type="term" value="F:identical protein binding"/>
    <property type="evidence" value="ECO:0007669"/>
    <property type="project" value="Ensembl"/>
</dbReference>
<dbReference type="PANTHER" id="PTHR42757:SF6">
    <property type="entry name" value="NEURONAL GROWTH REGULATOR 1"/>
    <property type="match status" value="1"/>
</dbReference>
<name>A0A8C5FH59_GADMO</name>
<feature type="chain" id="PRO_5034606395" description="Neuronal growth regulator 1" evidence="14">
    <location>
        <begin position="34"/>
        <end position="406"/>
    </location>
</feature>
<dbReference type="InterPro" id="IPR013098">
    <property type="entry name" value="Ig_I-set"/>
</dbReference>
<keyword evidence="9" id="KW-0325">Glycoprotein</keyword>
<proteinExistence type="inferred from homology"/>
<dbReference type="GeneTree" id="ENSGT00940000159289"/>
<dbReference type="GeneID" id="115555733"/>
<evidence type="ECO:0000256" key="2">
    <source>
        <dbReference type="ARBA" id="ARBA00022475"/>
    </source>
</evidence>
<evidence type="ECO:0000256" key="7">
    <source>
        <dbReference type="ARBA" id="ARBA00023136"/>
    </source>
</evidence>
<dbReference type="SMART" id="SM00408">
    <property type="entry name" value="IGc2"/>
    <property type="match status" value="3"/>
</dbReference>
<evidence type="ECO:0000256" key="12">
    <source>
        <dbReference type="ARBA" id="ARBA00037995"/>
    </source>
</evidence>
<protein>
    <recommendedName>
        <fullName evidence="13">Neuronal growth regulator 1</fullName>
    </recommendedName>
</protein>
<feature type="domain" description="Ig-like" evidence="15">
    <location>
        <begin position="33"/>
        <end position="134"/>
    </location>
</feature>
<dbReference type="InterPro" id="IPR003598">
    <property type="entry name" value="Ig_sub2"/>
</dbReference>
<accession>A0A8C5FH59</accession>
<dbReference type="GO" id="GO:0007155">
    <property type="term" value="P:cell adhesion"/>
    <property type="evidence" value="ECO:0007669"/>
    <property type="project" value="UniProtKB-KW"/>
</dbReference>
<dbReference type="Pfam" id="PF07679">
    <property type="entry name" value="I-set"/>
    <property type="match status" value="1"/>
</dbReference>
<dbReference type="GO" id="GO:0005886">
    <property type="term" value="C:plasma membrane"/>
    <property type="evidence" value="ECO:0007669"/>
    <property type="project" value="UniProtKB-SubCell"/>
</dbReference>
<evidence type="ECO:0000256" key="10">
    <source>
        <dbReference type="ARBA" id="ARBA00023288"/>
    </source>
</evidence>
<gene>
    <name evidence="16" type="primary">NEGR1</name>
    <name evidence="16" type="synonym">negr1</name>
</gene>
<reference evidence="16" key="1">
    <citation type="submission" date="2025-08" db="UniProtKB">
        <authorList>
            <consortium name="Ensembl"/>
        </authorList>
    </citation>
    <scope>IDENTIFICATION</scope>
</reference>
<dbReference type="RefSeq" id="XP_030228603.1">
    <property type="nucleotide sequence ID" value="XM_030372743.1"/>
</dbReference>
<evidence type="ECO:0000256" key="3">
    <source>
        <dbReference type="ARBA" id="ARBA00022622"/>
    </source>
</evidence>
<keyword evidence="2" id="KW-1003">Cell membrane</keyword>
<evidence type="ECO:0000256" key="6">
    <source>
        <dbReference type="ARBA" id="ARBA00022889"/>
    </source>
</evidence>
<evidence type="ECO:0000256" key="14">
    <source>
        <dbReference type="SAM" id="SignalP"/>
    </source>
</evidence>
<dbReference type="Pfam" id="PF13927">
    <property type="entry name" value="Ig_3"/>
    <property type="match status" value="1"/>
</dbReference>
<evidence type="ECO:0000256" key="9">
    <source>
        <dbReference type="ARBA" id="ARBA00023180"/>
    </source>
</evidence>
<evidence type="ECO:0000256" key="5">
    <source>
        <dbReference type="ARBA" id="ARBA00022737"/>
    </source>
</evidence>
<dbReference type="FunFam" id="2.60.40.10:FF:000013">
    <property type="entry name" value="cell adhesion molecule 1 isoform X1"/>
    <property type="match status" value="1"/>
</dbReference>
<dbReference type="OrthoDB" id="6159398at2759"/>
<evidence type="ECO:0000256" key="1">
    <source>
        <dbReference type="ARBA" id="ARBA00004609"/>
    </source>
</evidence>
<dbReference type="CTD" id="257194"/>
<dbReference type="PANTHER" id="PTHR42757">
    <property type="entry name" value="IGLON FAMILY OF IMMUNOGLOBULIN SUPERFAMILY-RELATED"/>
    <property type="match status" value="1"/>
</dbReference>
<evidence type="ECO:0000256" key="8">
    <source>
        <dbReference type="ARBA" id="ARBA00023157"/>
    </source>
</evidence>
<dbReference type="FunFam" id="2.60.40.10:FF:000305">
    <property type="entry name" value="neurotrimin isoform X2"/>
    <property type="match status" value="1"/>
</dbReference>
<organism evidence="16 17">
    <name type="scientific">Gadus morhua</name>
    <name type="common">Atlantic cod</name>
    <dbReference type="NCBI Taxonomy" id="8049"/>
    <lineage>
        <taxon>Eukaryota</taxon>
        <taxon>Metazoa</taxon>
        <taxon>Chordata</taxon>
        <taxon>Craniata</taxon>
        <taxon>Vertebrata</taxon>
        <taxon>Euteleostomi</taxon>
        <taxon>Actinopterygii</taxon>
        <taxon>Neopterygii</taxon>
        <taxon>Teleostei</taxon>
        <taxon>Neoteleostei</taxon>
        <taxon>Acanthomorphata</taxon>
        <taxon>Zeiogadaria</taxon>
        <taxon>Gadariae</taxon>
        <taxon>Gadiformes</taxon>
        <taxon>Gadoidei</taxon>
        <taxon>Gadidae</taxon>
        <taxon>Gadus</taxon>
    </lineage>
</organism>
<dbReference type="SMART" id="SM00409">
    <property type="entry name" value="IG"/>
    <property type="match status" value="3"/>
</dbReference>
<keyword evidence="17" id="KW-1185">Reference proteome</keyword>
<dbReference type="Gene3D" id="2.60.40.10">
    <property type="entry name" value="Immunoglobulins"/>
    <property type="match status" value="3"/>
</dbReference>
<dbReference type="KEGG" id="gmh:115555733"/>
<dbReference type="Ensembl" id="ENSGMOT00000043045.1">
    <property type="protein sequence ID" value="ENSGMOP00000036271.1"/>
    <property type="gene ID" value="ENSGMOG00000016002.2"/>
</dbReference>
<evidence type="ECO:0000313" key="16">
    <source>
        <dbReference type="Ensembl" id="ENSGMOP00000036271.1"/>
    </source>
</evidence>
<keyword evidence="11" id="KW-0393">Immunoglobulin domain</keyword>
<dbReference type="InterPro" id="IPR003599">
    <property type="entry name" value="Ig_sub"/>
</dbReference>
<evidence type="ECO:0000313" key="17">
    <source>
        <dbReference type="Proteomes" id="UP000694546"/>
    </source>
</evidence>
<dbReference type="Proteomes" id="UP000694546">
    <property type="component" value="Chromosome 12"/>
</dbReference>
<keyword evidence="3" id="KW-0336">GPI-anchor</keyword>
<keyword evidence="6" id="KW-0130">Cell adhesion</keyword>
<dbReference type="PROSITE" id="PS50835">
    <property type="entry name" value="IG_LIKE"/>
    <property type="match status" value="3"/>
</dbReference>
<keyword evidence="7" id="KW-0472">Membrane</keyword>
<sequence>MDIMLAVQDACVSGQWLTAILLSVCCFLPSCLPAGQTVDYSSVESVVSRQGDTAILRCYLLDGISKGAWLNRSSIIFAGSDKWSVDPRVSIVSSVADKHEYSLQIQKVDVTDDGQYTCSIQSERNLRPKHLNLVVKVPPKIYDISADITVNEGSNVSLICTASGKPEPSISWRHITPSAKKYDSSEYLNITGITRDQSGDYECSALNDIAFPDTKTVRVTVNFAPSIHEMKSHGVGLGRTALLRCEAAAVPVPIFEWYKGEKRIIKGQGIDIKNLSSRSVLTVNNMTEDRYGNYTCVATNKIGSANASVPLIRKYLPPVLTCGLPEWRIDSAGLIGVGGGGGGGGRVCVVDVSRGACAFVPFIPCSLSCLRSLDCLIVFIRMAVMSHSKGRSTTNLLHTLTSLTHC</sequence>
<evidence type="ECO:0000256" key="11">
    <source>
        <dbReference type="ARBA" id="ARBA00023319"/>
    </source>
</evidence>
<dbReference type="InterPro" id="IPR036179">
    <property type="entry name" value="Ig-like_dom_sf"/>
</dbReference>
<reference evidence="16" key="2">
    <citation type="submission" date="2025-09" db="UniProtKB">
        <authorList>
            <consortium name="Ensembl"/>
        </authorList>
    </citation>
    <scope>IDENTIFICATION</scope>
</reference>
<dbReference type="InterPro" id="IPR013783">
    <property type="entry name" value="Ig-like_fold"/>
</dbReference>
<keyword evidence="5" id="KW-0677">Repeat</keyword>
<evidence type="ECO:0000256" key="4">
    <source>
        <dbReference type="ARBA" id="ARBA00022729"/>
    </source>
</evidence>
<dbReference type="GO" id="GO:0098552">
    <property type="term" value="C:side of membrane"/>
    <property type="evidence" value="ECO:0007669"/>
    <property type="project" value="UniProtKB-KW"/>
</dbReference>
<feature type="signal peptide" evidence="14">
    <location>
        <begin position="1"/>
        <end position="33"/>
    </location>
</feature>
<keyword evidence="10" id="KW-0449">Lipoprotein</keyword>
<feature type="domain" description="Ig-like" evidence="15">
    <location>
        <begin position="139"/>
        <end position="220"/>
    </location>
</feature>
<evidence type="ECO:0000256" key="13">
    <source>
        <dbReference type="ARBA" id="ARBA00041100"/>
    </source>
</evidence>